<feature type="domain" description="N-acetyltransferase" evidence="1">
    <location>
        <begin position="6"/>
        <end position="91"/>
    </location>
</feature>
<keyword evidence="2" id="KW-0012">Acyltransferase</keyword>
<reference evidence="2 3" key="1">
    <citation type="submission" date="2023-03" db="EMBL/GenBank/DDBJ databases">
        <title>Comparative genome and transcriptome analysis combination mining strategies for increasing vitamin B12 production of Ensifer adhaerens strain.</title>
        <authorList>
            <person name="Yongheng L."/>
        </authorList>
    </citation>
    <scope>NUCLEOTIDE SEQUENCE [LARGE SCALE GENOMIC DNA]</scope>
    <source>
        <strain evidence="2 3">Casida A-T305</strain>
        <plasmid evidence="2 3">unnamedA</plasmid>
    </source>
</reference>
<dbReference type="SUPFAM" id="SSF55729">
    <property type="entry name" value="Acyl-CoA N-acyltransferases (Nat)"/>
    <property type="match status" value="1"/>
</dbReference>
<name>A0ABY8HNE8_ENSAD</name>
<sequence length="101" mass="10840">MVEKVIDNTQASRFELPIGDEIAVAYYRLEDGRVVLTHTEVLQTLSGQGIGTRLATGVFDILRARNARVIATAERPAMLSQTVAVTTAWLDDGAACPGPQA</sequence>
<evidence type="ECO:0000259" key="1">
    <source>
        <dbReference type="PROSITE" id="PS51729"/>
    </source>
</evidence>
<keyword evidence="3" id="KW-1185">Reference proteome</keyword>
<dbReference type="Gene3D" id="3.40.630.30">
    <property type="match status" value="1"/>
</dbReference>
<proteinExistence type="predicted"/>
<keyword evidence="2" id="KW-0614">Plasmid</keyword>
<dbReference type="GeneID" id="29521789"/>
<protein>
    <submittedName>
        <fullName evidence="2">GNAT family N-acetyltransferase</fullName>
        <ecNumber evidence="2">2.3.1.-</ecNumber>
    </submittedName>
</protein>
<accession>A0ABY8HNE8</accession>
<dbReference type="RefSeq" id="WP_063979488.1">
    <property type="nucleotide sequence ID" value="NZ_CP015881.1"/>
</dbReference>
<dbReference type="Proteomes" id="UP001214094">
    <property type="component" value="Plasmid unnamedA"/>
</dbReference>
<evidence type="ECO:0000313" key="2">
    <source>
        <dbReference type="EMBL" id="WFP93636.1"/>
    </source>
</evidence>
<dbReference type="EC" id="2.3.1.-" evidence="2"/>
<gene>
    <name evidence="2" type="ORF">P4B07_20565</name>
</gene>
<dbReference type="EMBL" id="CP121309">
    <property type="protein sequence ID" value="WFP93636.1"/>
    <property type="molecule type" value="Genomic_DNA"/>
</dbReference>
<dbReference type="PROSITE" id="PS51729">
    <property type="entry name" value="GNAT_YJDJ"/>
    <property type="match status" value="1"/>
</dbReference>
<geneLocation type="plasmid" evidence="2 3">
    <name>unnamedA</name>
</geneLocation>
<dbReference type="InterPro" id="IPR016181">
    <property type="entry name" value="Acyl_CoA_acyltransferase"/>
</dbReference>
<evidence type="ECO:0000313" key="3">
    <source>
        <dbReference type="Proteomes" id="UP001214094"/>
    </source>
</evidence>
<dbReference type="GO" id="GO:0016746">
    <property type="term" value="F:acyltransferase activity"/>
    <property type="evidence" value="ECO:0007669"/>
    <property type="project" value="UniProtKB-KW"/>
</dbReference>
<dbReference type="Pfam" id="PF14542">
    <property type="entry name" value="Acetyltransf_CG"/>
    <property type="match status" value="1"/>
</dbReference>
<keyword evidence="2" id="KW-0808">Transferase</keyword>
<dbReference type="InterPro" id="IPR031165">
    <property type="entry name" value="GNAT_YJDJ"/>
</dbReference>
<organism evidence="2 3">
    <name type="scientific">Ensifer adhaerens</name>
    <name type="common">Sinorhizobium morelense</name>
    <dbReference type="NCBI Taxonomy" id="106592"/>
    <lineage>
        <taxon>Bacteria</taxon>
        <taxon>Pseudomonadati</taxon>
        <taxon>Pseudomonadota</taxon>
        <taxon>Alphaproteobacteria</taxon>
        <taxon>Hyphomicrobiales</taxon>
        <taxon>Rhizobiaceae</taxon>
        <taxon>Sinorhizobium/Ensifer group</taxon>
        <taxon>Ensifer</taxon>
    </lineage>
</organism>